<dbReference type="Gene3D" id="3.40.50.12230">
    <property type="match status" value="1"/>
</dbReference>
<sequence length="290" mass="33382">MYIIYFMNKIRLILAGTGEFSKTIFKSLVLNPNFEIKAIISQPNKKIDRNKNTINTPVSILANEYNIPLFQPNKIKEIYDNLKDIECDFFITAAFGQFIPNSILSLPKIMPLNVHGSLLEKYRGAAPIQYSLLNNDSYTGITLIEMIDKMDAGDILKSFKINIEKSDTAVDLFAKLAKETAFIIGYWLIDIYNGNYQRKIQDESLVTFAPKIKNEDAEIFQNLTTQEALNKIRAFNDQPGAFIILNNKRIKIFRATQNKIKSPLKIEFSDGFLYLIEYQFEGKKKIKYEI</sequence>
<dbReference type="InterPro" id="IPR044135">
    <property type="entry name" value="Met-tRNA-FMT_C"/>
</dbReference>
<dbReference type="Pfam" id="PF02911">
    <property type="entry name" value="Formyl_trans_C"/>
    <property type="match status" value="1"/>
</dbReference>
<dbReference type="Pfam" id="PF00551">
    <property type="entry name" value="Formyl_trans_N"/>
    <property type="match status" value="1"/>
</dbReference>
<dbReference type="InterPro" id="IPR041711">
    <property type="entry name" value="Met-tRNA-FMT_N"/>
</dbReference>
<dbReference type="EC" id="2.1.2.9" evidence="2"/>
<dbReference type="InterPro" id="IPR002376">
    <property type="entry name" value="Formyl_transf_N"/>
</dbReference>
<dbReference type="Proteomes" id="UP000031641">
    <property type="component" value="Chromosome"/>
</dbReference>
<dbReference type="STRING" id="29554.MCAN360_0224"/>
<keyword evidence="3 7" id="KW-0808">Transferase</keyword>
<dbReference type="KEGG" id="mcan:MCAN360_0224"/>
<keyword evidence="4" id="KW-0648">Protein biosynthesis</keyword>
<dbReference type="CDD" id="cd08646">
    <property type="entry name" value="FMT_core_Met-tRNA-FMT_N"/>
    <property type="match status" value="1"/>
</dbReference>
<protein>
    <recommendedName>
        <fullName evidence="2">methionyl-tRNA formyltransferase</fullName>
        <ecNumber evidence="2">2.1.2.9</ecNumber>
    </recommendedName>
</protein>
<keyword evidence="8" id="KW-1185">Reference proteome</keyword>
<name>A0A077L5A2_9BACT</name>
<dbReference type="PANTHER" id="PTHR11138:SF5">
    <property type="entry name" value="METHIONYL-TRNA FORMYLTRANSFERASE, MITOCHONDRIAL"/>
    <property type="match status" value="1"/>
</dbReference>
<evidence type="ECO:0000256" key="4">
    <source>
        <dbReference type="ARBA" id="ARBA00022917"/>
    </source>
</evidence>
<dbReference type="InterPro" id="IPR011034">
    <property type="entry name" value="Formyl_transferase-like_C_sf"/>
</dbReference>
<dbReference type="CDD" id="cd08704">
    <property type="entry name" value="Met_tRNA_FMT_C"/>
    <property type="match status" value="1"/>
</dbReference>
<reference evidence="8" key="1">
    <citation type="journal article" date="2014" name="Genome Announc.">
        <title>Complete Genome Sequence of Mycoplasma canadense Strain HAZ 360_1 from Bovine Mastitic Milk in Japan.</title>
        <authorList>
            <person name="Hata E."/>
        </authorList>
    </citation>
    <scope>NUCLEOTIDE SEQUENCE [LARGE SCALE GENOMIC DNA]</scope>
    <source>
        <strain evidence="8">HAZ360_1</strain>
    </source>
</reference>
<dbReference type="GO" id="GO:0004479">
    <property type="term" value="F:methionyl-tRNA formyltransferase activity"/>
    <property type="evidence" value="ECO:0007669"/>
    <property type="project" value="UniProtKB-EC"/>
</dbReference>
<gene>
    <name evidence="7" type="primary">fmt</name>
    <name evidence="7" type="ORF">MCAN360_0224</name>
</gene>
<organism evidence="7 8">
    <name type="scientific">Metamycoplasma canadense</name>
    <dbReference type="NCBI Taxonomy" id="29554"/>
    <lineage>
        <taxon>Bacteria</taxon>
        <taxon>Bacillati</taxon>
        <taxon>Mycoplasmatota</taxon>
        <taxon>Mycoplasmoidales</taxon>
        <taxon>Metamycoplasmataceae</taxon>
        <taxon>Metamycoplasma</taxon>
    </lineage>
</organism>
<dbReference type="AlphaFoldDB" id="A0A077L5A2"/>
<feature type="domain" description="Formyl transferase C-terminal" evidence="6">
    <location>
        <begin position="211"/>
        <end position="287"/>
    </location>
</feature>
<comment type="similarity">
    <text evidence="1">Belongs to the Fmt family.</text>
</comment>
<evidence type="ECO:0000313" key="7">
    <source>
        <dbReference type="EMBL" id="BAP39455.1"/>
    </source>
</evidence>
<dbReference type="SUPFAM" id="SSF50486">
    <property type="entry name" value="FMT C-terminal domain-like"/>
    <property type="match status" value="1"/>
</dbReference>
<evidence type="ECO:0000256" key="3">
    <source>
        <dbReference type="ARBA" id="ARBA00022679"/>
    </source>
</evidence>
<dbReference type="PROSITE" id="PS00373">
    <property type="entry name" value="GART"/>
    <property type="match status" value="1"/>
</dbReference>
<dbReference type="EMBL" id="AP014631">
    <property type="protein sequence ID" value="BAP39455.1"/>
    <property type="molecule type" value="Genomic_DNA"/>
</dbReference>
<evidence type="ECO:0000259" key="6">
    <source>
        <dbReference type="Pfam" id="PF02911"/>
    </source>
</evidence>
<evidence type="ECO:0000256" key="2">
    <source>
        <dbReference type="ARBA" id="ARBA00012261"/>
    </source>
</evidence>
<evidence type="ECO:0000256" key="1">
    <source>
        <dbReference type="ARBA" id="ARBA00010699"/>
    </source>
</evidence>
<dbReference type="SUPFAM" id="SSF53328">
    <property type="entry name" value="Formyltransferase"/>
    <property type="match status" value="1"/>
</dbReference>
<dbReference type="PANTHER" id="PTHR11138">
    <property type="entry name" value="METHIONYL-TRNA FORMYLTRANSFERASE"/>
    <property type="match status" value="1"/>
</dbReference>
<accession>A0A077L5A2</accession>
<proteinExistence type="inferred from homology"/>
<evidence type="ECO:0000313" key="8">
    <source>
        <dbReference type="Proteomes" id="UP000031641"/>
    </source>
</evidence>
<dbReference type="InterPro" id="IPR036477">
    <property type="entry name" value="Formyl_transf_N_sf"/>
</dbReference>
<dbReference type="InterPro" id="IPR001555">
    <property type="entry name" value="GART_AS"/>
</dbReference>
<evidence type="ECO:0000259" key="5">
    <source>
        <dbReference type="Pfam" id="PF00551"/>
    </source>
</evidence>
<dbReference type="HOGENOM" id="CLU_033347_1_1_14"/>
<dbReference type="InterPro" id="IPR005793">
    <property type="entry name" value="Formyl_trans_C"/>
</dbReference>
<feature type="domain" description="Formyl transferase N-terminal" evidence="5">
    <location>
        <begin position="9"/>
        <end position="179"/>
    </location>
</feature>